<protein>
    <submittedName>
        <fullName evidence="2">Uncharacterized protein</fullName>
    </submittedName>
</protein>
<keyword evidence="3" id="KW-1185">Reference proteome</keyword>
<feature type="compositionally biased region" description="Acidic residues" evidence="1">
    <location>
        <begin position="41"/>
        <end position="74"/>
    </location>
</feature>
<accession>A0A3N4HBK1</accession>
<gene>
    <name evidence="2" type="ORF">BJ508DRAFT_335671</name>
</gene>
<reference evidence="2 3" key="1">
    <citation type="journal article" date="2018" name="Nat. Ecol. Evol.">
        <title>Pezizomycetes genomes reveal the molecular basis of ectomycorrhizal truffle lifestyle.</title>
        <authorList>
            <person name="Murat C."/>
            <person name="Payen T."/>
            <person name="Noel B."/>
            <person name="Kuo A."/>
            <person name="Morin E."/>
            <person name="Chen J."/>
            <person name="Kohler A."/>
            <person name="Krizsan K."/>
            <person name="Balestrini R."/>
            <person name="Da Silva C."/>
            <person name="Montanini B."/>
            <person name="Hainaut M."/>
            <person name="Levati E."/>
            <person name="Barry K.W."/>
            <person name="Belfiori B."/>
            <person name="Cichocki N."/>
            <person name="Clum A."/>
            <person name="Dockter R.B."/>
            <person name="Fauchery L."/>
            <person name="Guy J."/>
            <person name="Iotti M."/>
            <person name="Le Tacon F."/>
            <person name="Lindquist E.A."/>
            <person name="Lipzen A."/>
            <person name="Malagnac F."/>
            <person name="Mello A."/>
            <person name="Molinier V."/>
            <person name="Miyauchi S."/>
            <person name="Poulain J."/>
            <person name="Riccioni C."/>
            <person name="Rubini A."/>
            <person name="Sitrit Y."/>
            <person name="Splivallo R."/>
            <person name="Traeger S."/>
            <person name="Wang M."/>
            <person name="Zifcakova L."/>
            <person name="Wipf D."/>
            <person name="Zambonelli A."/>
            <person name="Paolocci F."/>
            <person name="Nowrousian M."/>
            <person name="Ottonello S."/>
            <person name="Baldrian P."/>
            <person name="Spatafora J.W."/>
            <person name="Henrissat B."/>
            <person name="Nagy L.G."/>
            <person name="Aury J.M."/>
            <person name="Wincker P."/>
            <person name="Grigoriev I.V."/>
            <person name="Bonfante P."/>
            <person name="Martin F.M."/>
        </authorList>
    </citation>
    <scope>NUCLEOTIDE SEQUENCE [LARGE SCALE GENOMIC DNA]</scope>
    <source>
        <strain evidence="2 3">RN42</strain>
    </source>
</reference>
<evidence type="ECO:0000256" key="1">
    <source>
        <dbReference type="SAM" id="MobiDB-lite"/>
    </source>
</evidence>
<evidence type="ECO:0000313" key="2">
    <source>
        <dbReference type="EMBL" id="RPA71803.1"/>
    </source>
</evidence>
<dbReference type="Proteomes" id="UP000275078">
    <property type="component" value="Unassembled WGS sequence"/>
</dbReference>
<proteinExistence type="predicted"/>
<feature type="region of interest" description="Disordered" evidence="1">
    <location>
        <begin position="1"/>
        <end position="98"/>
    </location>
</feature>
<dbReference type="EMBL" id="ML119898">
    <property type="protein sequence ID" value="RPA71803.1"/>
    <property type="molecule type" value="Genomic_DNA"/>
</dbReference>
<organism evidence="2 3">
    <name type="scientific">Ascobolus immersus RN42</name>
    <dbReference type="NCBI Taxonomy" id="1160509"/>
    <lineage>
        <taxon>Eukaryota</taxon>
        <taxon>Fungi</taxon>
        <taxon>Dikarya</taxon>
        <taxon>Ascomycota</taxon>
        <taxon>Pezizomycotina</taxon>
        <taxon>Pezizomycetes</taxon>
        <taxon>Pezizales</taxon>
        <taxon>Ascobolaceae</taxon>
        <taxon>Ascobolus</taxon>
    </lineage>
</organism>
<dbReference type="AlphaFoldDB" id="A0A3N4HBK1"/>
<name>A0A3N4HBK1_ASCIM</name>
<evidence type="ECO:0000313" key="3">
    <source>
        <dbReference type="Proteomes" id="UP000275078"/>
    </source>
</evidence>
<feature type="compositionally biased region" description="Polar residues" evidence="1">
    <location>
        <begin position="15"/>
        <end position="24"/>
    </location>
</feature>
<sequence>MDVDGEVDREHQARENSTFSESNGSGIGLVDGEDASMGSMQEDEAEAMDLDEEEDGEVEEVFSSESEYDSDETSDGSGYGSDGTEITTMSEGPAPYTMGLSKGTPISNTTVSGHRLLAVRRVPSLTNLAPETEDSFVAVPRMDRSLPPRSVWILRDPKYNYIYAMMVEWAYTIMFDDPYVAERWKSCPIPEAPIFGNVRSKQQKFRVLCRCGAFVSWHYWQKYHRPQSKLRCRGDSNIQEPKAVQTGIWTKCHSCRMYLPTIQQEGFDFKRSVHMKACESDGGALLPILLSLDSNVRFLILGSSSDNRWTYRDERHS</sequence>
<feature type="compositionally biased region" description="Basic and acidic residues" evidence="1">
    <location>
        <begin position="1"/>
        <end position="14"/>
    </location>
</feature>